<dbReference type="Pfam" id="PF11496">
    <property type="entry name" value="HDA2-3"/>
    <property type="match status" value="1"/>
</dbReference>
<organism evidence="2 3">
    <name type="scientific">Geosmithia morbida</name>
    <dbReference type="NCBI Taxonomy" id="1094350"/>
    <lineage>
        <taxon>Eukaryota</taxon>
        <taxon>Fungi</taxon>
        <taxon>Dikarya</taxon>
        <taxon>Ascomycota</taxon>
        <taxon>Pezizomycotina</taxon>
        <taxon>Sordariomycetes</taxon>
        <taxon>Hypocreomycetidae</taxon>
        <taxon>Hypocreales</taxon>
        <taxon>Bionectriaceae</taxon>
        <taxon>Geosmithia</taxon>
    </lineage>
</organism>
<feature type="compositionally biased region" description="Polar residues" evidence="1">
    <location>
        <begin position="146"/>
        <end position="155"/>
    </location>
</feature>
<feature type="compositionally biased region" description="Basic and acidic residues" evidence="1">
    <location>
        <begin position="391"/>
        <end position="411"/>
    </location>
</feature>
<dbReference type="RefSeq" id="XP_035319158.1">
    <property type="nucleotide sequence ID" value="XM_035464920.1"/>
</dbReference>
<dbReference type="GeneID" id="55969172"/>
<reference evidence="2" key="1">
    <citation type="submission" date="2020-03" db="EMBL/GenBank/DDBJ databases">
        <title>Site-based positive gene gene selection in Geosmithia morbida across the United States reveals a broad range of putative effectors and factors for local host and environmental adapation.</title>
        <authorList>
            <person name="Onufrak A."/>
            <person name="Murdoch R.W."/>
            <person name="Gazis R."/>
            <person name="Huff M."/>
            <person name="Staton M."/>
            <person name="Klingeman W."/>
            <person name="Hadziabdic D."/>
        </authorList>
    </citation>
    <scope>NUCLEOTIDE SEQUENCE</scope>
    <source>
        <strain evidence="2">1262</strain>
    </source>
</reference>
<feature type="compositionally biased region" description="Low complexity" evidence="1">
    <location>
        <begin position="234"/>
        <end position="246"/>
    </location>
</feature>
<feature type="compositionally biased region" description="Basic and acidic residues" evidence="1">
    <location>
        <begin position="359"/>
        <end position="375"/>
    </location>
</feature>
<protein>
    <submittedName>
        <fullName evidence="2">Conserved hypothetical, protein</fullName>
    </submittedName>
</protein>
<evidence type="ECO:0000313" key="3">
    <source>
        <dbReference type="Proteomes" id="UP000749293"/>
    </source>
</evidence>
<dbReference type="EMBL" id="JAANYQ010000016">
    <property type="protein sequence ID" value="KAF4120506.1"/>
    <property type="molecule type" value="Genomic_DNA"/>
</dbReference>
<comment type="caution">
    <text evidence="2">The sequence shown here is derived from an EMBL/GenBank/DDBJ whole genome shotgun (WGS) entry which is preliminary data.</text>
</comment>
<accession>A0A9P4YRW8</accession>
<feature type="compositionally biased region" description="Gly residues" evidence="1">
    <location>
        <begin position="1258"/>
        <end position="1267"/>
    </location>
</feature>
<feature type="compositionally biased region" description="Polar residues" evidence="1">
    <location>
        <begin position="443"/>
        <end position="455"/>
    </location>
</feature>
<gene>
    <name evidence="2" type="ORF">GMORB2_2944</name>
</gene>
<dbReference type="InterPro" id="IPR021006">
    <property type="entry name" value="Hda2/3"/>
</dbReference>
<dbReference type="InterPro" id="IPR038609">
    <property type="entry name" value="HDA1_su2/3_sf"/>
</dbReference>
<keyword evidence="3" id="KW-1185">Reference proteome</keyword>
<feature type="compositionally biased region" description="Polar residues" evidence="1">
    <location>
        <begin position="548"/>
        <end position="564"/>
    </location>
</feature>
<feature type="compositionally biased region" description="Polar residues" evidence="1">
    <location>
        <begin position="1243"/>
        <end position="1257"/>
    </location>
</feature>
<feature type="region of interest" description="Disordered" evidence="1">
    <location>
        <begin position="891"/>
        <end position="924"/>
    </location>
</feature>
<dbReference type="OrthoDB" id="3647690at2759"/>
<dbReference type="AlphaFoldDB" id="A0A9P4YRW8"/>
<dbReference type="Gene3D" id="3.40.50.12360">
    <property type="match status" value="1"/>
</dbReference>
<evidence type="ECO:0000313" key="2">
    <source>
        <dbReference type="EMBL" id="KAF4120506.1"/>
    </source>
</evidence>
<proteinExistence type="predicted"/>
<feature type="compositionally biased region" description="Acidic residues" evidence="1">
    <location>
        <begin position="909"/>
        <end position="918"/>
    </location>
</feature>
<feature type="region of interest" description="Disordered" evidence="1">
    <location>
        <begin position="1"/>
        <end position="598"/>
    </location>
</feature>
<feature type="compositionally biased region" description="Low complexity" evidence="1">
    <location>
        <begin position="65"/>
        <end position="81"/>
    </location>
</feature>
<feature type="compositionally biased region" description="Polar residues" evidence="1">
    <location>
        <begin position="311"/>
        <end position="330"/>
    </location>
</feature>
<feature type="compositionally biased region" description="Polar residues" evidence="1">
    <location>
        <begin position="112"/>
        <end position="131"/>
    </location>
</feature>
<feature type="compositionally biased region" description="Low complexity" evidence="1">
    <location>
        <begin position="1222"/>
        <end position="1231"/>
    </location>
</feature>
<dbReference type="Proteomes" id="UP000749293">
    <property type="component" value="Unassembled WGS sequence"/>
</dbReference>
<evidence type="ECO:0000256" key="1">
    <source>
        <dbReference type="SAM" id="MobiDB-lite"/>
    </source>
</evidence>
<sequence>MFLPGPAPADQDGEDGSQESRSPRPANYRRSYRGPAGHGFASIHRQDLDADDGALAHKRPRLDSSPEGPVPSVTSSTSFDTVSEEPPPSALRRRSGHLYIEIDKGDGFDASEYQSVQGSQEATQSQSVSELESQDRRVVIVPDTIPDSQDPSSIESPEPPRGALQPSQVSGEVQLIIPDSQGDLEQSSSPSPPAASIPAALPSGDPESTAVPASAGVDQEIPSHQDERNSVQLPDLAAPSAPPAAEDAADQQKPRSDLPPRSASPLTQAGSHSGSEPAFFTQPAFIARSQATQSQSREDSPVSFADPTSADAAQSSPQVESQVPNLSQAAQILDRRYQIDVQEELDRDNGSTFGPGGYPDDKQSSEVIDTAHGKEASQPPPEANVSGQESSHLDPAEDRFTSKMFPSHEDGPPESAETPTPSRIDQLRSLWYGPEDEPGYVAPSQNPPATTTTVDPSALVSSGEGARPQYLTQAGRGPDSWREPPIIQGFMTSQSPPASGSLRDLQDPPPGTVSPADVSKPGETERSLALLPSLGADPADLSPAPFESSDNAVTMAQAPPQTDVGTPASPSPSVDDDDDGGNNSSNRHPREEDDPVGEEYTVTLPLQASMRQLYYETMLRYKHDITAFGDAFHSEEFVPPAESLVKTVDELLGRLQSLCDYPEDLIGTSIESMSPKDKTKYATDSNAKFSFLYEFLQHVTKQTNVLVVVQSANLLRPLCDLVETLGLECSCGAVGRHHGGGGSDAYSTVHVAIALADGDDYGDYTVLAPPDLIIGYDSAFDRSRVASSLLDRKSDAHADVRPPVLRLVTSYTIEHIEANISDASTGLERKGILLFGLVKARRLINEPPQSLEPYEVARMFADYVNGDEDALVTWEPAALPDDVLDVYLSSQSATQQHGVDHGRKRKLDEDEDEEEERGDAESKRIRRLSRAARANSAPLPDEVRKLLEKAGFKGETTADESQVGLPISILETLAAQMAEAQRAAEANDLEKEYKSTIDRLDRQVKEFESSMEQVYENYRNAIQDRTAFEQQAAQAKAALQTKTDEAAKAADKWSGKIADLEAKVARLTGEGAVASTEKLLQETQAKSEVLERRLETSHKNEEYARQLYQDATQATSAMRSERDDLRDQNAELARRASDNLRSVHEIQRSNVARDLTGQIAELNTRLTERESELDRVREELRVLRASRRETRQVSVPRSPHMSGMSPRAPAVQHRSALGGVGSSSASRGASPTPGPPPLLPADVTSSTAPTTQLTSPQGGVGRWGHLR</sequence>
<name>A0A9P4YRW8_9HYPO</name>
<feature type="region of interest" description="Disordered" evidence="1">
    <location>
        <begin position="1188"/>
        <end position="1267"/>
    </location>
</feature>
<feature type="compositionally biased region" description="Polar residues" evidence="1">
    <location>
        <begin position="264"/>
        <end position="274"/>
    </location>
</feature>
<dbReference type="GO" id="GO:0070823">
    <property type="term" value="C:HDA1 complex"/>
    <property type="evidence" value="ECO:0007669"/>
    <property type="project" value="InterPro"/>
</dbReference>